<comment type="caution">
    <text evidence="2">The sequence shown here is derived from an EMBL/GenBank/DDBJ whole genome shotgun (WGS) entry which is preliminary data.</text>
</comment>
<protein>
    <submittedName>
        <fullName evidence="2">Uncharacterized protein</fullName>
    </submittedName>
</protein>
<organism evidence="2">
    <name type="scientific">Candidatus Tenderia electrophaga</name>
    <dbReference type="NCBI Taxonomy" id="1748243"/>
    <lineage>
        <taxon>Bacteria</taxon>
        <taxon>Pseudomonadati</taxon>
        <taxon>Pseudomonadota</taxon>
        <taxon>Gammaproteobacteria</taxon>
        <taxon>Candidatus Tenderiales</taxon>
        <taxon>Candidatus Tenderiaceae</taxon>
        <taxon>Candidatus Tenderia</taxon>
    </lineage>
</organism>
<evidence type="ECO:0000256" key="1">
    <source>
        <dbReference type="SAM" id="MobiDB-lite"/>
    </source>
</evidence>
<dbReference type="AlphaFoldDB" id="A0A832J6C8"/>
<sequence length="72" mass="8442">MKGVCWLPEKRGEDMAEIDGTNPLLPVWPQRPARKVEKDDPAKERPRKQEQAREKPKNKDKENGSFHIDEYV</sequence>
<feature type="compositionally biased region" description="Basic and acidic residues" evidence="1">
    <location>
        <begin position="34"/>
        <end position="72"/>
    </location>
</feature>
<proteinExistence type="predicted"/>
<reference evidence="2" key="1">
    <citation type="journal article" date="2020" name="mSystems">
        <title>Genome- and Community-Level Interaction Insights into Carbon Utilization and Element Cycling Functions of Hydrothermarchaeota in Hydrothermal Sediment.</title>
        <authorList>
            <person name="Zhou Z."/>
            <person name="Liu Y."/>
            <person name="Xu W."/>
            <person name="Pan J."/>
            <person name="Luo Z.H."/>
            <person name="Li M."/>
        </authorList>
    </citation>
    <scope>NUCLEOTIDE SEQUENCE [LARGE SCALE GENOMIC DNA]</scope>
    <source>
        <strain evidence="2">HyVt-505</strain>
    </source>
</reference>
<dbReference type="EMBL" id="DRNF01000171">
    <property type="protein sequence ID" value="HHJ80524.1"/>
    <property type="molecule type" value="Genomic_DNA"/>
</dbReference>
<dbReference type="Proteomes" id="UP000885832">
    <property type="component" value="Unassembled WGS sequence"/>
</dbReference>
<gene>
    <name evidence="2" type="ORF">ENJ65_02705</name>
</gene>
<feature type="region of interest" description="Disordered" evidence="1">
    <location>
        <begin position="1"/>
        <end position="72"/>
    </location>
</feature>
<evidence type="ECO:0000313" key="2">
    <source>
        <dbReference type="EMBL" id="HHJ80524.1"/>
    </source>
</evidence>
<accession>A0A832J6C8</accession>
<name>A0A832J6C8_9GAMM</name>